<comment type="caution">
    <text evidence="2">The sequence shown here is derived from an EMBL/GenBank/DDBJ whole genome shotgun (WGS) entry which is preliminary data.</text>
</comment>
<dbReference type="GO" id="GO:0006203">
    <property type="term" value="P:dGTP catabolic process"/>
    <property type="evidence" value="ECO:0007669"/>
    <property type="project" value="TreeGrafter"/>
</dbReference>
<dbReference type="GO" id="GO:0008832">
    <property type="term" value="F:dGTPase activity"/>
    <property type="evidence" value="ECO:0007669"/>
    <property type="project" value="TreeGrafter"/>
</dbReference>
<dbReference type="EMBL" id="BART01000917">
    <property type="protein sequence ID" value="GAG58780.1"/>
    <property type="molecule type" value="Genomic_DNA"/>
</dbReference>
<sequence>MNSFKKIFLTIVTLSIIASLSIAFTGCPTPVTEKPTATEEPTVTEEAEETPTEEAVTTEEPTEEVAEFGTAENPLVMAFAPSGEADRILASGEKVEKMIEERDLINSPWMQRLTRIHQLQSTWWVYPGGEHSRFQHSLGVMYMASEFARQLYPSLSKVCKKYGEDIPSEEFV</sequence>
<reference evidence="2" key="1">
    <citation type="journal article" date="2014" name="Front. Microbiol.">
        <title>High frequency of phylogenetically diverse reductive dehalogenase-homologous genes in deep subseafloor sedimentary metagenomes.</title>
        <authorList>
            <person name="Kawai M."/>
            <person name="Futagami T."/>
            <person name="Toyoda A."/>
            <person name="Takaki Y."/>
            <person name="Nishi S."/>
            <person name="Hori S."/>
            <person name="Arai W."/>
            <person name="Tsubouchi T."/>
            <person name="Morono Y."/>
            <person name="Uchiyama I."/>
            <person name="Ito T."/>
            <person name="Fujiyama A."/>
            <person name="Inagaki F."/>
            <person name="Takami H."/>
        </authorList>
    </citation>
    <scope>NUCLEOTIDE SEQUENCE</scope>
    <source>
        <strain evidence="2">Expedition CK06-06</strain>
    </source>
</reference>
<dbReference type="Gene3D" id="1.10.3210.10">
    <property type="entry name" value="Hypothetical protein af1432"/>
    <property type="match status" value="1"/>
</dbReference>
<feature type="non-terminal residue" evidence="2">
    <location>
        <position position="172"/>
    </location>
</feature>
<feature type="compositionally biased region" description="Acidic residues" evidence="1">
    <location>
        <begin position="42"/>
        <end position="57"/>
    </location>
</feature>
<dbReference type="PANTHER" id="PTHR11373:SF4">
    <property type="entry name" value="DEOXYNUCLEOSIDE TRIPHOSPHATE TRIPHOSPHOHYDROLASE SAMHD1"/>
    <property type="match status" value="1"/>
</dbReference>
<name>X0YRD3_9ZZZZ</name>
<accession>X0YRD3</accession>
<dbReference type="InterPro" id="IPR050135">
    <property type="entry name" value="dGTPase-like"/>
</dbReference>
<proteinExistence type="predicted"/>
<evidence type="ECO:0000256" key="1">
    <source>
        <dbReference type="SAM" id="MobiDB-lite"/>
    </source>
</evidence>
<organism evidence="2">
    <name type="scientific">marine sediment metagenome</name>
    <dbReference type="NCBI Taxonomy" id="412755"/>
    <lineage>
        <taxon>unclassified sequences</taxon>
        <taxon>metagenomes</taxon>
        <taxon>ecological metagenomes</taxon>
    </lineage>
</organism>
<dbReference type="PANTHER" id="PTHR11373">
    <property type="entry name" value="DEOXYNUCLEOSIDE TRIPHOSPHATE TRIPHOSPHOHYDROLASE"/>
    <property type="match status" value="1"/>
</dbReference>
<dbReference type="PROSITE" id="PS51257">
    <property type="entry name" value="PROKAR_LIPOPROTEIN"/>
    <property type="match status" value="1"/>
</dbReference>
<dbReference type="SUPFAM" id="SSF109604">
    <property type="entry name" value="HD-domain/PDEase-like"/>
    <property type="match status" value="1"/>
</dbReference>
<protein>
    <submittedName>
        <fullName evidence="2">Uncharacterized protein</fullName>
    </submittedName>
</protein>
<feature type="region of interest" description="Disordered" evidence="1">
    <location>
        <begin position="28"/>
        <end position="57"/>
    </location>
</feature>
<gene>
    <name evidence="2" type="ORF">S01H4_03663</name>
</gene>
<evidence type="ECO:0000313" key="2">
    <source>
        <dbReference type="EMBL" id="GAG58780.1"/>
    </source>
</evidence>
<dbReference type="AlphaFoldDB" id="X0YRD3"/>
<feature type="compositionally biased region" description="Low complexity" evidence="1">
    <location>
        <begin position="28"/>
        <end position="41"/>
    </location>
</feature>